<proteinExistence type="predicted"/>
<dbReference type="SMART" id="SM00829">
    <property type="entry name" value="PKS_ER"/>
    <property type="match status" value="1"/>
</dbReference>
<evidence type="ECO:0000313" key="2">
    <source>
        <dbReference type="EMBL" id="KAF3442457.1"/>
    </source>
</evidence>
<reference evidence="2" key="1">
    <citation type="submission" date="2020-03" db="EMBL/GenBank/DDBJ databases">
        <title>A high-quality chromosome-level genome assembly of a woody plant with both climbing and erect habits, Rhamnella rubrinervis.</title>
        <authorList>
            <person name="Lu Z."/>
            <person name="Yang Y."/>
            <person name="Zhu X."/>
            <person name="Sun Y."/>
        </authorList>
    </citation>
    <scope>NUCLEOTIDE SEQUENCE</scope>
    <source>
        <strain evidence="2">BYM</strain>
        <tissue evidence="2">Leaf</tissue>
    </source>
</reference>
<dbReference type="InterPro" id="IPR013154">
    <property type="entry name" value="ADH-like_N"/>
</dbReference>
<dbReference type="EMBL" id="VOIH02000007">
    <property type="protein sequence ID" value="KAF3442457.1"/>
    <property type="molecule type" value="Genomic_DNA"/>
</dbReference>
<accession>A0A8K0GYN0</accession>
<dbReference type="InterPro" id="IPR036291">
    <property type="entry name" value="NAD(P)-bd_dom_sf"/>
</dbReference>
<dbReference type="GO" id="GO:0016491">
    <property type="term" value="F:oxidoreductase activity"/>
    <property type="evidence" value="ECO:0007669"/>
    <property type="project" value="InterPro"/>
</dbReference>
<evidence type="ECO:0000313" key="3">
    <source>
        <dbReference type="Proteomes" id="UP000796880"/>
    </source>
</evidence>
<dbReference type="OrthoDB" id="48317at2759"/>
<dbReference type="PANTHER" id="PTHR43482">
    <property type="entry name" value="PROTEIN AST1-RELATED"/>
    <property type="match status" value="1"/>
</dbReference>
<comment type="caution">
    <text evidence="2">The sequence shown here is derived from an EMBL/GenBank/DDBJ whole genome shotgun (WGS) entry which is preliminary data.</text>
</comment>
<dbReference type="Pfam" id="PF08240">
    <property type="entry name" value="ADH_N"/>
    <property type="match status" value="1"/>
</dbReference>
<dbReference type="Gene3D" id="3.40.50.720">
    <property type="entry name" value="NAD(P)-binding Rossmann-like Domain"/>
    <property type="match status" value="1"/>
</dbReference>
<dbReference type="PANTHER" id="PTHR43482:SF1">
    <property type="entry name" value="PROTEIN AST1-RELATED"/>
    <property type="match status" value="1"/>
</dbReference>
<evidence type="ECO:0000259" key="1">
    <source>
        <dbReference type="SMART" id="SM00829"/>
    </source>
</evidence>
<dbReference type="SUPFAM" id="SSF50129">
    <property type="entry name" value="GroES-like"/>
    <property type="match status" value="1"/>
</dbReference>
<dbReference type="AlphaFoldDB" id="A0A8K0GYN0"/>
<dbReference type="InterPro" id="IPR011032">
    <property type="entry name" value="GroES-like_sf"/>
</dbReference>
<name>A0A8K0GYN0_9ROSA</name>
<organism evidence="2 3">
    <name type="scientific">Rhamnella rubrinervis</name>
    <dbReference type="NCBI Taxonomy" id="2594499"/>
    <lineage>
        <taxon>Eukaryota</taxon>
        <taxon>Viridiplantae</taxon>
        <taxon>Streptophyta</taxon>
        <taxon>Embryophyta</taxon>
        <taxon>Tracheophyta</taxon>
        <taxon>Spermatophyta</taxon>
        <taxon>Magnoliopsida</taxon>
        <taxon>eudicotyledons</taxon>
        <taxon>Gunneridae</taxon>
        <taxon>Pentapetalae</taxon>
        <taxon>rosids</taxon>
        <taxon>fabids</taxon>
        <taxon>Rosales</taxon>
        <taxon>Rhamnaceae</taxon>
        <taxon>rhamnoid group</taxon>
        <taxon>Rhamneae</taxon>
        <taxon>Rhamnella</taxon>
    </lineage>
</organism>
<dbReference type="SUPFAM" id="SSF51735">
    <property type="entry name" value="NAD(P)-binding Rossmann-fold domains"/>
    <property type="match status" value="1"/>
</dbReference>
<dbReference type="Proteomes" id="UP000796880">
    <property type="component" value="Unassembled WGS sequence"/>
</dbReference>
<dbReference type="InterPro" id="IPR052585">
    <property type="entry name" value="Lipid_raft_assoc_Zn_ADH"/>
</dbReference>
<feature type="domain" description="Enoyl reductase (ER)" evidence="1">
    <location>
        <begin position="45"/>
        <end position="367"/>
    </location>
</feature>
<dbReference type="Pfam" id="PF13602">
    <property type="entry name" value="ADH_zinc_N_2"/>
    <property type="match status" value="1"/>
</dbReference>
<protein>
    <recommendedName>
        <fullName evidence="1">Enoyl reductase (ER) domain-containing protein</fullName>
    </recommendedName>
</protein>
<sequence>MRFLRSRSLGVRLSDASYSLLGHYSKVGLRCIVTSCRAVVLPRFGGPEVLELRPNVDVPALKPNEVLVRARAVSINPLDTRMRSGYGRSIFEPLLPLILGRDISGEVAAVGASVRTLNVGQEVFGALHPTAIRGTYADYAILSEDELAPKPASVTHVEASAIPFAALTAWRALKSTARIAQGQHVLVVGGGGAVGFAAIQLAIAAGCSVTATCGSQSIDKVLAAGAEAVDYTVEDVELAIKGKFDAVLDTIGVPETERIGINFLNRGGHYMTLQGEAASLTDRYGLGIGLPLSTTILLKKQIQYRYSHGIEYWWTYMRADSEGLDEIRRLSEAGKLKIPVEKTFPITEVREAHKAKDKKLIPGKAVLEFD</sequence>
<keyword evidence="3" id="KW-1185">Reference proteome</keyword>
<dbReference type="Gene3D" id="3.90.180.10">
    <property type="entry name" value="Medium-chain alcohol dehydrogenases, catalytic domain"/>
    <property type="match status" value="1"/>
</dbReference>
<dbReference type="InterPro" id="IPR020843">
    <property type="entry name" value="ER"/>
</dbReference>
<gene>
    <name evidence="2" type="ORF">FNV43_RR16373</name>
</gene>